<evidence type="ECO:0000256" key="2">
    <source>
        <dbReference type="ARBA" id="ARBA00000751"/>
    </source>
</evidence>
<dbReference type="CDD" id="cd15457">
    <property type="entry name" value="NADAR"/>
    <property type="match status" value="1"/>
</dbReference>
<evidence type="ECO:0000259" key="3">
    <source>
        <dbReference type="Pfam" id="PF08719"/>
    </source>
</evidence>
<gene>
    <name evidence="4" type="ORF">CTI11_20125</name>
</gene>
<comment type="caution">
    <text evidence="4">The sequence shown here is derived from an EMBL/GenBank/DDBJ whole genome shotgun (WGS) entry which is preliminary data.</text>
</comment>
<feature type="domain" description="NADAR" evidence="3">
    <location>
        <begin position="39"/>
        <end position="186"/>
    </location>
</feature>
<name>A0A2G7T3R7_9FLAO</name>
<reference evidence="4" key="1">
    <citation type="submission" date="2017-10" db="EMBL/GenBank/DDBJ databases">
        <title>Chryseobacterium sp. B5 is a hydrocarbonoclastic and plant growth promoting bacterium.</title>
        <authorList>
            <person name="Thijs S."/>
            <person name="Gkorezis P."/>
            <person name="Van Hamme J."/>
        </authorList>
    </citation>
    <scope>NUCLEOTIDE SEQUENCE</scope>
    <source>
        <strain evidence="4">B5</strain>
    </source>
</reference>
<dbReference type="EMBL" id="PEKC01000096">
    <property type="protein sequence ID" value="PII34548.1"/>
    <property type="molecule type" value="Genomic_DNA"/>
</dbReference>
<dbReference type="InterPro" id="IPR012816">
    <property type="entry name" value="NADAR"/>
</dbReference>
<dbReference type="Gene3D" id="1.10.357.40">
    <property type="entry name" value="YbiA-like"/>
    <property type="match status" value="1"/>
</dbReference>
<dbReference type="Pfam" id="PF08719">
    <property type="entry name" value="NADAR"/>
    <property type="match status" value="1"/>
</dbReference>
<proteinExistence type="predicted"/>
<dbReference type="NCBIfam" id="TIGR02464">
    <property type="entry name" value="ribofla_fusion"/>
    <property type="match status" value="1"/>
</dbReference>
<comment type="catalytic activity">
    <reaction evidence="1">
        <text>5-amino-6-(5-phospho-D-ribosylamino)uracil + H2O = 5,6-diaminouracil + D-ribose 5-phosphate</text>
        <dbReference type="Rhea" id="RHEA:55020"/>
        <dbReference type="ChEBI" id="CHEBI:15377"/>
        <dbReference type="ChEBI" id="CHEBI:46252"/>
        <dbReference type="ChEBI" id="CHEBI:58453"/>
        <dbReference type="ChEBI" id="CHEBI:78346"/>
    </reaction>
</comment>
<comment type="catalytic activity">
    <reaction evidence="2">
        <text>2,5-diamino-6-hydroxy-4-(5-phosphoribosylamino)-pyrimidine + H2O = 2,5,6-triamino-4-hydroxypyrimidine + D-ribose 5-phosphate</text>
        <dbReference type="Rhea" id="RHEA:23436"/>
        <dbReference type="ChEBI" id="CHEBI:15377"/>
        <dbReference type="ChEBI" id="CHEBI:58614"/>
        <dbReference type="ChEBI" id="CHEBI:78346"/>
        <dbReference type="ChEBI" id="CHEBI:137796"/>
    </reaction>
</comment>
<protein>
    <recommendedName>
        <fullName evidence="3">NADAR domain-containing protein</fullName>
    </recommendedName>
</protein>
<accession>A0A2G7T3R7</accession>
<dbReference type="InterPro" id="IPR037238">
    <property type="entry name" value="YbiA-like_sf"/>
</dbReference>
<dbReference type="AlphaFoldDB" id="A0A2G7T3R7"/>
<sequence length="193" mass="20958">MTTTDHIASLQDLQHAMAQGLTPRFLPFWGHQPAADGSIGKTCMSQWFEAGFEVDGQHYPTAEHFMMAGKARLFGDEAAHAAIVCCRTPGEAKKLGRGIQGFDETAWVAARMGIVVRANQAKFSQNPALARYLLNTGDRVLVEASPVDAIWGIGLAADDVRAADPARWQGLNLLGFALMQVRARLRSTAPDRP</sequence>
<dbReference type="SUPFAM" id="SSF143990">
    <property type="entry name" value="YbiA-like"/>
    <property type="match status" value="1"/>
</dbReference>
<organism evidence="4">
    <name type="scientific">Chryseobacterium sp. B5</name>
    <dbReference type="NCBI Taxonomy" id="2050562"/>
    <lineage>
        <taxon>Bacteria</taxon>
        <taxon>Pseudomonadati</taxon>
        <taxon>Bacteroidota</taxon>
        <taxon>Flavobacteriia</taxon>
        <taxon>Flavobacteriales</taxon>
        <taxon>Weeksellaceae</taxon>
        <taxon>Chryseobacterium group</taxon>
        <taxon>Chryseobacterium</taxon>
    </lineage>
</organism>
<evidence type="ECO:0000256" key="1">
    <source>
        <dbReference type="ARBA" id="ARBA00000022"/>
    </source>
</evidence>
<evidence type="ECO:0000313" key="4">
    <source>
        <dbReference type="EMBL" id="PII34548.1"/>
    </source>
</evidence>